<comment type="caution">
    <text evidence="8">The sequence shown here is derived from an EMBL/GenBank/DDBJ whole genome shotgun (WGS) entry which is preliminary data.</text>
</comment>
<accession>A0A7J6DLR9</accession>
<dbReference type="InterPro" id="IPR016024">
    <property type="entry name" value="ARM-type_fold"/>
</dbReference>
<evidence type="ECO:0000256" key="3">
    <source>
        <dbReference type="ARBA" id="ARBA00022737"/>
    </source>
</evidence>
<feature type="domain" description="DUF1308" evidence="7">
    <location>
        <begin position="284"/>
        <end position="449"/>
    </location>
</feature>
<name>A0A7J6DLR9_CANSA</name>
<evidence type="ECO:0000259" key="7">
    <source>
        <dbReference type="Pfam" id="PF07000"/>
    </source>
</evidence>
<keyword evidence="3" id="KW-0677">Repeat</keyword>
<dbReference type="InterPro" id="IPR007205">
    <property type="entry name" value="Protein_HGH1_N"/>
</dbReference>
<evidence type="ECO:0000313" key="8">
    <source>
        <dbReference type="EMBL" id="KAF4346896.1"/>
    </source>
</evidence>
<evidence type="ECO:0000259" key="5">
    <source>
        <dbReference type="Pfam" id="PF04063"/>
    </source>
</evidence>
<evidence type="ECO:0000256" key="1">
    <source>
        <dbReference type="ARBA" id="ARBA00006712"/>
    </source>
</evidence>
<evidence type="ECO:0000256" key="2">
    <source>
        <dbReference type="ARBA" id="ARBA00014076"/>
    </source>
</evidence>
<organism evidence="8 9">
    <name type="scientific">Cannabis sativa</name>
    <name type="common">Hemp</name>
    <name type="synonym">Marijuana</name>
    <dbReference type="NCBI Taxonomy" id="3483"/>
    <lineage>
        <taxon>Eukaryota</taxon>
        <taxon>Viridiplantae</taxon>
        <taxon>Streptophyta</taxon>
        <taxon>Embryophyta</taxon>
        <taxon>Tracheophyta</taxon>
        <taxon>Spermatophyta</taxon>
        <taxon>Magnoliopsida</taxon>
        <taxon>eudicotyledons</taxon>
        <taxon>Gunneridae</taxon>
        <taxon>Pentapetalae</taxon>
        <taxon>rosids</taxon>
        <taxon>fabids</taxon>
        <taxon>Rosales</taxon>
        <taxon>Cannabaceae</taxon>
        <taxon>Cannabis</taxon>
    </lineage>
</organism>
<dbReference type="SUPFAM" id="SSF48371">
    <property type="entry name" value="ARM repeat"/>
    <property type="match status" value="1"/>
</dbReference>
<evidence type="ECO:0000313" key="9">
    <source>
        <dbReference type="Proteomes" id="UP000583929"/>
    </source>
</evidence>
<feature type="domain" description="Protein HGH1 C-terminal" evidence="6">
    <location>
        <begin position="755"/>
        <end position="805"/>
    </location>
</feature>
<dbReference type="InterPro" id="IPR007206">
    <property type="entry name" value="Protein_HGH1_C"/>
</dbReference>
<dbReference type="PANTHER" id="PTHR13379">
    <property type="entry name" value="UNCHARACTERIZED DUF1308"/>
    <property type="match status" value="1"/>
</dbReference>
<keyword evidence="9" id="KW-1185">Reference proteome</keyword>
<feature type="domain" description="Protein HGH1 N-terminal" evidence="5">
    <location>
        <begin position="575"/>
        <end position="749"/>
    </location>
</feature>
<evidence type="ECO:0000259" key="6">
    <source>
        <dbReference type="Pfam" id="PF04064"/>
    </source>
</evidence>
<dbReference type="AlphaFoldDB" id="A0A7J6DLR9"/>
<dbReference type="InterPro" id="IPR011989">
    <property type="entry name" value="ARM-like"/>
</dbReference>
<dbReference type="InterPro" id="IPR000225">
    <property type="entry name" value="Armadillo"/>
</dbReference>
<evidence type="ECO:0000256" key="4">
    <source>
        <dbReference type="PROSITE-ProRule" id="PRU00259"/>
    </source>
</evidence>
<dbReference type="Proteomes" id="UP000583929">
    <property type="component" value="Unassembled WGS sequence"/>
</dbReference>
<reference evidence="8 9" key="1">
    <citation type="journal article" date="2020" name="bioRxiv">
        <title>Sequence and annotation of 42 cannabis genomes reveals extensive copy number variation in cannabinoid synthesis and pathogen resistance genes.</title>
        <authorList>
            <person name="Mckernan K.J."/>
            <person name="Helbert Y."/>
            <person name="Kane L.T."/>
            <person name="Ebling H."/>
            <person name="Zhang L."/>
            <person name="Liu B."/>
            <person name="Eaton Z."/>
            <person name="Mclaughlin S."/>
            <person name="Kingan S."/>
            <person name="Baybayan P."/>
            <person name="Concepcion G."/>
            <person name="Jordan M."/>
            <person name="Riva A."/>
            <person name="Barbazuk W."/>
            <person name="Harkins T."/>
        </authorList>
    </citation>
    <scope>NUCLEOTIDE SEQUENCE [LARGE SCALE GENOMIC DNA]</scope>
    <source>
        <strain evidence="9">cv. Jamaican Lion 4</strain>
        <tissue evidence="8">Leaf</tissue>
    </source>
</reference>
<dbReference type="Pfam" id="PF04064">
    <property type="entry name" value="DUF384"/>
    <property type="match status" value="1"/>
</dbReference>
<dbReference type="Pfam" id="PF07000">
    <property type="entry name" value="DUF1308"/>
    <property type="match status" value="1"/>
</dbReference>
<dbReference type="Pfam" id="PF04063">
    <property type="entry name" value="DUF383"/>
    <property type="match status" value="1"/>
</dbReference>
<dbReference type="PROSITE" id="PS50176">
    <property type="entry name" value="ARM_REPEAT"/>
    <property type="match status" value="1"/>
</dbReference>
<gene>
    <name evidence="8" type="ORF">G4B88_015004</name>
</gene>
<dbReference type="PANTHER" id="PTHR13379:SF0">
    <property type="entry name" value="UPF0415 PROTEIN C7ORF25"/>
    <property type="match status" value="1"/>
</dbReference>
<proteinExistence type="inferred from homology"/>
<dbReference type="Gene3D" id="1.25.10.10">
    <property type="entry name" value="Leucine-rich Repeat Variant"/>
    <property type="match status" value="1"/>
</dbReference>
<dbReference type="EMBL" id="JAATIQ010000898">
    <property type="protein sequence ID" value="KAF4346896.1"/>
    <property type="molecule type" value="Genomic_DNA"/>
</dbReference>
<sequence>MLRIFLFAYSVMEMKENEELELAKKRCINVIERLRSLISTTTTKINPSSQQTLLKLAKSELAFLSRSSNPRCCFNIGHIEAVLHILQQPFITGVSRVCKSISVNGEKTCDSVYVDVVCTLNRNPVWIIVSDRNPNYISWDESHSSKGLKFRIEKLLAVARSSVALKPSSVILFFANGLSEVIYEKLRLQFGAVEFGLEFTVFDFDFFEDLEEEWVNVLARTYRDASILEIRTKDDDCDDDDDDVSNLDCAAENTFQLGTLVSERDDSFSTLISRISVEKECEYVNFDTTALIAVVSGISNGGCEKLLGTPETDLREKYKSNYEFVIGQVMSEIEKPIHVELGSVISGKRGMICQSVCSEFKELVSMCGGTNEKLRADHLLGCLKVVVDCPSERMMSLPTTRNLAIKNKVVFGTGDYWRAPTLTANMAFVRAISQTGMSLFTIGHRPRALIGDYHIGANHIAALRRRSLEFFTLKLLKTTMATELEELVDFLSSPSPQVTKAAVDIVRGLTGSDDGLKSLAIYANKLLPSLSRLLNAPKEISEPAAEALVNLSQNYDLAEKMVEIGIVKTSMDILYKPDSGIGQLMVMLLVNLTQHDAGITSLLQTGDEKMQGLYVMKLVRSFCRSSSEAKAEDAFEHVGSIIVNISKNKAGRELLLDPKRGLLKQMVRQFDSPNSLRRKGVYGTVRNCCFEAENELQNLLLMSEFLWPALLLPVAGNKIYSEQDTSKMPLELGSVLSIEREPVVDPDIRIQSLEAIYLISLQEAGRRAFWSVNGPRIVQVGYEDEKDPKVMEAFEQLGSLLVNSGGTEEPSST</sequence>
<protein>
    <recommendedName>
        <fullName evidence="2">Protein HGH1 homolog</fullName>
    </recommendedName>
</protein>
<feature type="repeat" description="ARM" evidence="4">
    <location>
        <begin position="525"/>
        <end position="566"/>
    </location>
</feature>
<comment type="similarity">
    <text evidence="1">Belongs to the HGH1 family.</text>
</comment>
<dbReference type="InterPro" id="IPR010733">
    <property type="entry name" value="DUF1308"/>
</dbReference>